<dbReference type="Proteomes" id="UP001500503">
    <property type="component" value="Unassembled WGS sequence"/>
</dbReference>
<feature type="region of interest" description="Disordered" evidence="1">
    <location>
        <begin position="338"/>
        <end position="394"/>
    </location>
</feature>
<name>A0ABP8R2G3_9ACTN</name>
<feature type="transmembrane region" description="Helical" evidence="2">
    <location>
        <begin position="204"/>
        <end position="221"/>
    </location>
</feature>
<keyword evidence="2" id="KW-0812">Transmembrane</keyword>
<dbReference type="EMBL" id="BAABHF010000054">
    <property type="protein sequence ID" value="GAA4516474.1"/>
    <property type="molecule type" value="Genomic_DNA"/>
</dbReference>
<protein>
    <recommendedName>
        <fullName evidence="5">DUF2207 domain-containing protein</fullName>
    </recommendedName>
</protein>
<evidence type="ECO:0000313" key="4">
    <source>
        <dbReference type="Proteomes" id="UP001500503"/>
    </source>
</evidence>
<feature type="compositionally biased region" description="Basic and acidic residues" evidence="1">
    <location>
        <begin position="349"/>
        <end position="394"/>
    </location>
</feature>
<sequence>MAGCPLAARECTVLRVVAGLLAGGTLLALAALWWASRWPGSDARARTRRRPPRGVDPGLALLTWTGLRGNAREAAPMVVLAELVHRRVVHAADDGRGSWRLTYAARDARLIGYERLLVNALFGTRNTTTTLRPDTLHSIAPAIVSELENTARERGWDRPFDRPRGWTEYWGVVSGLLWAGGLTAFFALAGLVGGRSWLFGYEGWGVTALSFWFAAVTIAAVRSDVGEQRRRPDRRRHLQLRRFLRRLRISAEAARRGDPDAAEVTARHAPYLLVAAERAGGAGRKTKAVRPDDDAEPDQARIVSEALEDQERLDRFDEAADTLVDYLQDVLERHLASQPGHRAGAGDRQGGDHDGADGPAHDGGHDGGHHGAGHHDGGHHDGDDDHGWDHGHDW</sequence>
<accession>A0ABP8R2G3</accession>
<gene>
    <name evidence="3" type="ORF">GCM10023191_087500</name>
</gene>
<proteinExistence type="predicted"/>
<comment type="caution">
    <text evidence="3">The sequence shown here is derived from an EMBL/GenBank/DDBJ whole genome shotgun (WGS) entry which is preliminary data.</text>
</comment>
<keyword evidence="4" id="KW-1185">Reference proteome</keyword>
<keyword evidence="2" id="KW-0472">Membrane</keyword>
<keyword evidence="2" id="KW-1133">Transmembrane helix</keyword>
<evidence type="ECO:0008006" key="5">
    <source>
        <dbReference type="Google" id="ProtNLM"/>
    </source>
</evidence>
<evidence type="ECO:0000256" key="2">
    <source>
        <dbReference type="SAM" id="Phobius"/>
    </source>
</evidence>
<evidence type="ECO:0000256" key="1">
    <source>
        <dbReference type="SAM" id="MobiDB-lite"/>
    </source>
</evidence>
<reference evidence="4" key="1">
    <citation type="journal article" date="2019" name="Int. J. Syst. Evol. Microbiol.">
        <title>The Global Catalogue of Microorganisms (GCM) 10K type strain sequencing project: providing services to taxonomists for standard genome sequencing and annotation.</title>
        <authorList>
            <consortium name="The Broad Institute Genomics Platform"/>
            <consortium name="The Broad Institute Genome Sequencing Center for Infectious Disease"/>
            <person name="Wu L."/>
            <person name="Ma J."/>
        </authorList>
    </citation>
    <scope>NUCLEOTIDE SEQUENCE [LARGE SCALE GENOMIC DNA]</scope>
    <source>
        <strain evidence="4">JCM 17933</strain>
    </source>
</reference>
<evidence type="ECO:0000313" key="3">
    <source>
        <dbReference type="EMBL" id="GAA4516474.1"/>
    </source>
</evidence>
<feature type="transmembrane region" description="Helical" evidence="2">
    <location>
        <begin position="169"/>
        <end position="192"/>
    </location>
</feature>
<feature type="transmembrane region" description="Helical" evidence="2">
    <location>
        <begin position="12"/>
        <end position="35"/>
    </location>
</feature>
<organism evidence="3 4">
    <name type="scientific">Actinoallomurus oryzae</name>
    <dbReference type="NCBI Taxonomy" id="502180"/>
    <lineage>
        <taxon>Bacteria</taxon>
        <taxon>Bacillati</taxon>
        <taxon>Actinomycetota</taxon>
        <taxon>Actinomycetes</taxon>
        <taxon>Streptosporangiales</taxon>
        <taxon>Thermomonosporaceae</taxon>
        <taxon>Actinoallomurus</taxon>
    </lineage>
</organism>